<dbReference type="AlphaFoldDB" id="A0A8J5X5W8"/>
<sequence length="76" mass="8299">MVPSSRLIDSTQDKVSSARQATSSSHAHTTTDRAGRLPGCKLPSRSPDQTDEQYDSSYAQRSALQTARDRPHGNLN</sequence>
<evidence type="ECO:0000256" key="1">
    <source>
        <dbReference type="SAM" id="MobiDB-lite"/>
    </source>
</evidence>
<feature type="compositionally biased region" description="Low complexity" evidence="1">
    <location>
        <begin position="17"/>
        <end position="28"/>
    </location>
</feature>
<protein>
    <submittedName>
        <fullName evidence="2">Uncharacterized protein</fullName>
    </submittedName>
</protein>
<evidence type="ECO:0000313" key="3">
    <source>
        <dbReference type="Proteomes" id="UP000729402"/>
    </source>
</evidence>
<organism evidence="2 3">
    <name type="scientific">Zizania palustris</name>
    <name type="common">Northern wild rice</name>
    <dbReference type="NCBI Taxonomy" id="103762"/>
    <lineage>
        <taxon>Eukaryota</taxon>
        <taxon>Viridiplantae</taxon>
        <taxon>Streptophyta</taxon>
        <taxon>Embryophyta</taxon>
        <taxon>Tracheophyta</taxon>
        <taxon>Spermatophyta</taxon>
        <taxon>Magnoliopsida</taxon>
        <taxon>Liliopsida</taxon>
        <taxon>Poales</taxon>
        <taxon>Poaceae</taxon>
        <taxon>BOP clade</taxon>
        <taxon>Oryzoideae</taxon>
        <taxon>Oryzeae</taxon>
        <taxon>Zizaniinae</taxon>
        <taxon>Zizania</taxon>
    </lineage>
</organism>
<proteinExistence type="predicted"/>
<name>A0A8J5X5W8_ZIZPA</name>
<reference evidence="2" key="2">
    <citation type="submission" date="2021-02" db="EMBL/GenBank/DDBJ databases">
        <authorList>
            <person name="Kimball J.A."/>
            <person name="Haas M.W."/>
            <person name="Macchietto M."/>
            <person name="Kono T."/>
            <person name="Duquette J."/>
            <person name="Shao M."/>
        </authorList>
    </citation>
    <scope>NUCLEOTIDE SEQUENCE</scope>
    <source>
        <tissue evidence="2">Fresh leaf tissue</tissue>
    </source>
</reference>
<keyword evidence="3" id="KW-1185">Reference proteome</keyword>
<accession>A0A8J5X5W8</accession>
<feature type="compositionally biased region" description="Polar residues" evidence="1">
    <location>
        <begin position="55"/>
        <end position="65"/>
    </location>
</feature>
<comment type="caution">
    <text evidence="2">The sequence shown here is derived from an EMBL/GenBank/DDBJ whole genome shotgun (WGS) entry which is preliminary data.</text>
</comment>
<gene>
    <name evidence="2" type="ORF">GUJ93_ZPchr0169g29008</name>
</gene>
<feature type="compositionally biased region" description="Basic and acidic residues" evidence="1">
    <location>
        <begin position="67"/>
        <end position="76"/>
    </location>
</feature>
<evidence type="ECO:0000313" key="2">
    <source>
        <dbReference type="EMBL" id="KAG8100893.1"/>
    </source>
</evidence>
<reference evidence="2" key="1">
    <citation type="journal article" date="2021" name="bioRxiv">
        <title>Whole Genome Assembly and Annotation of Northern Wild Rice, Zizania palustris L., Supports a Whole Genome Duplication in the Zizania Genus.</title>
        <authorList>
            <person name="Haas M."/>
            <person name="Kono T."/>
            <person name="Macchietto M."/>
            <person name="Millas R."/>
            <person name="McGilp L."/>
            <person name="Shao M."/>
            <person name="Duquette J."/>
            <person name="Hirsch C.N."/>
            <person name="Kimball J."/>
        </authorList>
    </citation>
    <scope>NUCLEOTIDE SEQUENCE</scope>
    <source>
        <tissue evidence="2">Fresh leaf tissue</tissue>
    </source>
</reference>
<dbReference type="EMBL" id="JAAALK010000034">
    <property type="protein sequence ID" value="KAG8100893.1"/>
    <property type="molecule type" value="Genomic_DNA"/>
</dbReference>
<dbReference type="Proteomes" id="UP000729402">
    <property type="component" value="Unassembled WGS sequence"/>
</dbReference>
<feature type="region of interest" description="Disordered" evidence="1">
    <location>
        <begin position="1"/>
        <end position="76"/>
    </location>
</feature>